<dbReference type="Proteomes" id="UP001432014">
    <property type="component" value="Chromosome"/>
</dbReference>
<evidence type="ECO:0000313" key="3">
    <source>
        <dbReference type="Proteomes" id="UP001432014"/>
    </source>
</evidence>
<feature type="compositionally biased region" description="Low complexity" evidence="1">
    <location>
        <begin position="521"/>
        <end position="530"/>
    </location>
</feature>
<feature type="compositionally biased region" description="Low complexity" evidence="1">
    <location>
        <begin position="596"/>
        <end position="619"/>
    </location>
</feature>
<gene>
    <name evidence="2" type="ORF">OG469_31985</name>
</gene>
<dbReference type="RefSeq" id="WP_329611532.1">
    <property type="nucleotide sequence ID" value="NZ_CP108482.1"/>
</dbReference>
<evidence type="ECO:0000313" key="2">
    <source>
        <dbReference type="EMBL" id="WUS59718.1"/>
    </source>
</evidence>
<name>A0ABZ1WG17_9ACTN</name>
<feature type="compositionally biased region" description="Pro residues" evidence="1">
    <location>
        <begin position="555"/>
        <end position="572"/>
    </location>
</feature>
<feature type="region of interest" description="Disordered" evidence="1">
    <location>
        <begin position="521"/>
        <end position="619"/>
    </location>
</feature>
<keyword evidence="3" id="KW-1185">Reference proteome</keyword>
<dbReference type="EMBL" id="CP108482">
    <property type="protein sequence ID" value="WUS59718.1"/>
    <property type="molecule type" value="Genomic_DNA"/>
</dbReference>
<protein>
    <submittedName>
        <fullName evidence="2">Uncharacterized protein</fullName>
    </submittedName>
</protein>
<sequence length="619" mass="61977">MSASQTITNAVERGLATMTQDGYTGVEVAPFAAAEQVSATLGSLAEALLDHRTARYPLASLTALGGRLHADAEALFTVRPAGAGHTHRAVRRLGTVLAAGTAGPAPAPRSARATAALLARFGGEQVRGVTPGPEGLSAAHFELPVTGEAADPTLRPEFTPALAELASGLQTRLPAELATGAGAEARLVVPPVFHPLTAPEPGADLAVHLAEVAEELFSGTGPAQRRDFAVLGATLADLTAAAGVSFAGLSALTVDGRPSDASLVVSLSRHAGPIQVLATELATARPNAEVWTVLLPAGPAAVLVEGRSVPVPGRLAADGLRHWAVSSVVEAFVPLPDGASVLCVQLATAHRQDWELYTGVFAELLKSVQFAWDGVAGHTGAPVAAQAAPVAPAPSVVEAAGAAVEAAAVAVTPPGEPEPLRGTPVRIPPADFNPFAPQPAEPAPAAEPAATELAPAEPVLKGTPVRIPPPDFNPFAPMATPAAEAQEEPVLKGTPVRVPPPDFNPFAPLPAEPAPAAAQAAPAAAQAADPFGTVTAPQQSDPFGTTLPSAAPAPVAAPPMPTTPPAAVPAPAAPADGAAPKGTPVRIPPPDFNPFAPMATPAAEAEEAAPAAPETSPFG</sequence>
<reference evidence="2 3" key="1">
    <citation type="submission" date="2022-10" db="EMBL/GenBank/DDBJ databases">
        <title>The complete genomes of actinobacterial strains from the NBC collection.</title>
        <authorList>
            <person name="Joergensen T.S."/>
            <person name="Alvarez Arevalo M."/>
            <person name="Sterndorff E.B."/>
            <person name="Faurdal D."/>
            <person name="Vuksanovic O."/>
            <person name="Mourched A.-S."/>
            <person name="Charusanti P."/>
            <person name="Shaw S."/>
            <person name="Blin K."/>
            <person name="Weber T."/>
        </authorList>
    </citation>
    <scope>NUCLEOTIDE SEQUENCE [LARGE SCALE GENOMIC DNA]</scope>
    <source>
        <strain evidence="2 3">NBC_01247</strain>
    </source>
</reference>
<proteinExistence type="predicted"/>
<feature type="region of interest" description="Disordered" evidence="1">
    <location>
        <begin position="431"/>
        <end position="450"/>
    </location>
</feature>
<evidence type="ECO:0000256" key="1">
    <source>
        <dbReference type="SAM" id="MobiDB-lite"/>
    </source>
</evidence>
<feature type="compositionally biased region" description="Low complexity" evidence="1">
    <location>
        <begin position="545"/>
        <end position="554"/>
    </location>
</feature>
<feature type="compositionally biased region" description="Low complexity" evidence="1">
    <location>
        <begin position="573"/>
        <end position="584"/>
    </location>
</feature>
<accession>A0ABZ1WG17</accession>
<organism evidence="2 3">
    <name type="scientific">Kitasatospora herbaricolor</name>
    <dbReference type="NCBI Taxonomy" id="68217"/>
    <lineage>
        <taxon>Bacteria</taxon>
        <taxon>Bacillati</taxon>
        <taxon>Actinomycetota</taxon>
        <taxon>Actinomycetes</taxon>
        <taxon>Kitasatosporales</taxon>
        <taxon>Streptomycetaceae</taxon>
        <taxon>Kitasatospora</taxon>
    </lineage>
</organism>